<protein>
    <submittedName>
        <fullName evidence="1">Uncharacterized protein</fullName>
    </submittedName>
</protein>
<dbReference type="Proteomes" id="UP000244005">
    <property type="component" value="Unassembled WGS sequence"/>
</dbReference>
<gene>
    <name evidence="1" type="ORF">MARPO_0015s0111</name>
</gene>
<dbReference type="Gramene" id="Mp2g08270.1">
    <property type="protein sequence ID" value="Mp2g08270.1.cds1"/>
    <property type="gene ID" value="Mp2g08270"/>
</dbReference>
<dbReference type="AlphaFoldDB" id="A0A2R6XGR6"/>
<name>A0A2R6XGR6_MARPO</name>
<evidence type="ECO:0000313" key="2">
    <source>
        <dbReference type="Proteomes" id="UP000244005"/>
    </source>
</evidence>
<evidence type="ECO:0000313" key="1">
    <source>
        <dbReference type="EMBL" id="PTQ45313.1"/>
    </source>
</evidence>
<dbReference type="EMBL" id="KZ772687">
    <property type="protein sequence ID" value="PTQ45313.1"/>
    <property type="molecule type" value="Genomic_DNA"/>
</dbReference>
<accession>A0A2R6XGR6</accession>
<sequence>MHNRIKAAVFLKWSLIHSQFVSRRIGSNSFGYTMLVSMGMAGKSRARISLRIKAEDPIGIRMRADKLVASMKGNPFCGPLLGNWLHHFNFSKCVSW</sequence>
<keyword evidence="2" id="KW-1185">Reference proteome</keyword>
<proteinExistence type="predicted"/>
<reference evidence="2" key="1">
    <citation type="journal article" date="2017" name="Cell">
        <title>Insights into land plant evolution garnered from the Marchantia polymorpha genome.</title>
        <authorList>
            <person name="Bowman J.L."/>
            <person name="Kohchi T."/>
            <person name="Yamato K.T."/>
            <person name="Jenkins J."/>
            <person name="Shu S."/>
            <person name="Ishizaki K."/>
            <person name="Yamaoka S."/>
            <person name="Nishihama R."/>
            <person name="Nakamura Y."/>
            <person name="Berger F."/>
            <person name="Adam C."/>
            <person name="Aki S.S."/>
            <person name="Althoff F."/>
            <person name="Araki T."/>
            <person name="Arteaga-Vazquez M.A."/>
            <person name="Balasubrmanian S."/>
            <person name="Barry K."/>
            <person name="Bauer D."/>
            <person name="Boehm C.R."/>
            <person name="Briginshaw L."/>
            <person name="Caballero-Perez J."/>
            <person name="Catarino B."/>
            <person name="Chen F."/>
            <person name="Chiyoda S."/>
            <person name="Chovatia M."/>
            <person name="Davies K.M."/>
            <person name="Delmans M."/>
            <person name="Demura T."/>
            <person name="Dierschke T."/>
            <person name="Dolan L."/>
            <person name="Dorantes-Acosta A.E."/>
            <person name="Eklund D.M."/>
            <person name="Florent S.N."/>
            <person name="Flores-Sandoval E."/>
            <person name="Fujiyama A."/>
            <person name="Fukuzawa H."/>
            <person name="Galik B."/>
            <person name="Grimanelli D."/>
            <person name="Grimwood J."/>
            <person name="Grossniklaus U."/>
            <person name="Hamada T."/>
            <person name="Haseloff J."/>
            <person name="Hetherington A.J."/>
            <person name="Higo A."/>
            <person name="Hirakawa Y."/>
            <person name="Hundley H.N."/>
            <person name="Ikeda Y."/>
            <person name="Inoue K."/>
            <person name="Inoue S.I."/>
            <person name="Ishida S."/>
            <person name="Jia Q."/>
            <person name="Kakita M."/>
            <person name="Kanazawa T."/>
            <person name="Kawai Y."/>
            <person name="Kawashima T."/>
            <person name="Kennedy M."/>
            <person name="Kinose K."/>
            <person name="Kinoshita T."/>
            <person name="Kohara Y."/>
            <person name="Koide E."/>
            <person name="Komatsu K."/>
            <person name="Kopischke S."/>
            <person name="Kubo M."/>
            <person name="Kyozuka J."/>
            <person name="Lagercrantz U."/>
            <person name="Lin S.S."/>
            <person name="Lindquist E."/>
            <person name="Lipzen A.M."/>
            <person name="Lu C.W."/>
            <person name="De Luna E."/>
            <person name="Martienssen R.A."/>
            <person name="Minamino N."/>
            <person name="Mizutani M."/>
            <person name="Mizutani M."/>
            <person name="Mochizuki N."/>
            <person name="Monte I."/>
            <person name="Mosher R."/>
            <person name="Nagasaki H."/>
            <person name="Nakagami H."/>
            <person name="Naramoto S."/>
            <person name="Nishitani K."/>
            <person name="Ohtani M."/>
            <person name="Okamoto T."/>
            <person name="Okumura M."/>
            <person name="Phillips J."/>
            <person name="Pollak B."/>
            <person name="Reinders A."/>
            <person name="Rovekamp M."/>
            <person name="Sano R."/>
            <person name="Sawa S."/>
            <person name="Schmid M.W."/>
            <person name="Shirakawa M."/>
            <person name="Solano R."/>
            <person name="Spunde A."/>
            <person name="Suetsugu N."/>
            <person name="Sugano S."/>
            <person name="Sugiyama A."/>
            <person name="Sun R."/>
            <person name="Suzuki Y."/>
            <person name="Takenaka M."/>
            <person name="Takezawa D."/>
            <person name="Tomogane H."/>
            <person name="Tsuzuki M."/>
            <person name="Ueda T."/>
            <person name="Umeda M."/>
            <person name="Ward J.M."/>
            <person name="Watanabe Y."/>
            <person name="Yazaki K."/>
            <person name="Yokoyama R."/>
            <person name="Yoshitake Y."/>
            <person name="Yotsui I."/>
            <person name="Zachgo S."/>
            <person name="Schmutz J."/>
        </authorList>
    </citation>
    <scope>NUCLEOTIDE SEQUENCE [LARGE SCALE GENOMIC DNA]</scope>
    <source>
        <strain evidence="2">Tak-1</strain>
    </source>
</reference>
<organism evidence="1 2">
    <name type="scientific">Marchantia polymorpha</name>
    <name type="common">Common liverwort</name>
    <name type="synonym">Marchantia aquatica</name>
    <dbReference type="NCBI Taxonomy" id="3197"/>
    <lineage>
        <taxon>Eukaryota</taxon>
        <taxon>Viridiplantae</taxon>
        <taxon>Streptophyta</taxon>
        <taxon>Embryophyta</taxon>
        <taxon>Marchantiophyta</taxon>
        <taxon>Marchantiopsida</taxon>
        <taxon>Marchantiidae</taxon>
        <taxon>Marchantiales</taxon>
        <taxon>Marchantiaceae</taxon>
        <taxon>Marchantia</taxon>
    </lineage>
</organism>